<keyword evidence="2" id="KW-0067">ATP-binding</keyword>
<dbReference type="InterPro" id="IPR027417">
    <property type="entry name" value="P-loop_NTPase"/>
</dbReference>
<gene>
    <name evidence="4" type="ORF">K7J14_05765</name>
</gene>
<dbReference type="SUPFAM" id="SSF52172">
    <property type="entry name" value="CheY-like"/>
    <property type="match status" value="1"/>
</dbReference>
<keyword evidence="1" id="KW-0547">Nucleotide-binding</keyword>
<dbReference type="GO" id="GO:0006355">
    <property type="term" value="P:regulation of DNA-templated transcription"/>
    <property type="evidence" value="ECO:0007669"/>
    <property type="project" value="InterPro"/>
</dbReference>
<sequence>MKQVFVLSSSKAHLLALVAVARRIWEVYSVEHPRDSYKLLSEKHWDAAIVDLDVSGIDLYDLCSFITRLDKAPHLFLVCRGGFPQAHERAATSSLVTMISLSGDVRSFIHAVSAVLDSRRNETSVLNSCEKADKEALCSRILLGISPAIRDVRSRLKRYASLPHPVLITGETGSGKDLAARLLHDISIRANGPYEAVNVSCIPESLAETFLFGSLRGGYTGSKDLPGCFERADTGTLFLDEIGTMPVAIQPRFLRAVEEGCVTRVGSAVKKKVSCRLVCATNAKIGDAESTERFREDLLFRIDCLRVKIPPLRERREDIPLLAGHCLGALGKNLSDSALRKIMKHEWPGNVRQLFQCLRRAAADSDSCLIDPDLIQF</sequence>
<reference evidence="4" key="1">
    <citation type="submission" date="2021-08" db="EMBL/GenBank/DDBJ databases">
        <title>Comparative analyses of Brucepasteria parasyntrophica and Teretinema zuelzerae.</title>
        <authorList>
            <person name="Song Y."/>
            <person name="Brune A."/>
        </authorList>
    </citation>
    <scope>NUCLEOTIDE SEQUENCE</scope>
    <source>
        <strain evidence="4">DSM 1903</strain>
    </source>
</reference>
<dbReference type="Pfam" id="PF00158">
    <property type="entry name" value="Sigma54_activat"/>
    <property type="match status" value="1"/>
</dbReference>
<dbReference type="CDD" id="cd00009">
    <property type="entry name" value="AAA"/>
    <property type="match status" value="1"/>
</dbReference>
<dbReference type="InterPro" id="IPR058031">
    <property type="entry name" value="AAA_lid_NorR"/>
</dbReference>
<dbReference type="InterPro" id="IPR003593">
    <property type="entry name" value="AAA+_ATPase"/>
</dbReference>
<dbReference type="InterPro" id="IPR011006">
    <property type="entry name" value="CheY-like_superfamily"/>
</dbReference>
<dbReference type="RefSeq" id="WP_230754212.1">
    <property type="nucleotide sequence ID" value="NZ_JAINWA010000001.1"/>
</dbReference>
<dbReference type="PANTHER" id="PTHR32071">
    <property type="entry name" value="TRANSCRIPTIONAL REGULATORY PROTEIN"/>
    <property type="match status" value="1"/>
</dbReference>
<evidence type="ECO:0000313" key="5">
    <source>
        <dbReference type="Proteomes" id="UP001198163"/>
    </source>
</evidence>
<evidence type="ECO:0000259" key="3">
    <source>
        <dbReference type="PROSITE" id="PS50045"/>
    </source>
</evidence>
<organism evidence="4 5">
    <name type="scientific">Teretinema zuelzerae</name>
    <dbReference type="NCBI Taxonomy" id="156"/>
    <lineage>
        <taxon>Bacteria</taxon>
        <taxon>Pseudomonadati</taxon>
        <taxon>Spirochaetota</taxon>
        <taxon>Spirochaetia</taxon>
        <taxon>Spirochaetales</taxon>
        <taxon>Treponemataceae</taxon>
        <taxon>Teretinema</taxon>
    </lineage>
</organism>
<dbReference type="Pfam" id="PF25601">
    <property type="entry name" value="AAA_lid_14"/>
    <property type="match status" value="1"/>
</dbReference>
<dbReference type="PROSITE" id="PS00676">
    <property type="entry name" value="SIGMA54_INTERACT_2"/>
    <property type="match status" value="1"/>
</dbReference>
<proteinExistence type="predicted"/>
<dbReference type="PROSITE" id="PS50045">
    <property type="entry name" value="SIGMA54_INTERACT_4"/>
    <property type="match status" value="1"/>
</dbReference>
<evidence type="ECO:0000256" key="2">
    <source>
        <dbReference type="ARBA" id="ARBA00022840"/>
    </source>
</evidence>
<dbReference type="InterPro" id="IPR025943">
    <property type="entry name" value="Sigma_54_int_dom_ATP-bd_2"/>
</dbReference>
<dbReference type="InterPro" id="IPR002078">
    <property type="entry name" value="Sigma_54_int"/>
</dbReference>
<dbReference type="SMART" id="SM00382">
    <property type="entry name" value="AAA"/>
    <property type="match status" value="1"/>
</dbReference>
<dbReference type="GO" id="GO:0005524">
    <property type="term" value="F:ATP binding"/>
    <property type="evidence" value="ECO:0007669"/>
    <property type="project" value="UniProtKB-KW"/>
</dbReference>
<evidence type="ECO:0000313" key="4">
    <source>
        <dbReference type="EMBL" id="MCD1654207.1"/>
    </source>
</evidence>
<keyword evidence="5" id="KW-1185">Reference proteome</keyword>
<dbReference type="SUPFAM" id="SSF52540">
    <property type="entry name" value="P-loop containing nucleoside triphosphate hydrolases"/>
    <property type="match status" value="1"/>
</dbReference>
<dbReference type="AlphaFoldDB" id="A0AAE3JHR1"/>
<dbReference type="Gene3D" id="1.10.8.60">
    <property type="match status" value="1"/>
</dbReference>
<comment type="caution">
    <text evidence="4">The sequence shown here is derived from an EMBL/GenBank/DDBJ whole genome shotgun (WGS) entry which is preliminary data.</text>
</comment>
<accession>A0AAE3JHR1</accession>
<feature type="domain" description="Sigma-54 factor interaction" evidence="3">
    <location>
        <begin position="142"/>
        <end position="363"/>
    </location>
</feature>
<evidence type="ECO:0000256" key="1">
    <source>
        <dbReference type="ARBA" id="ARBA00022741"/>
    </source>
</evidence>
<dbReference type="EMBL" id="JAINWA010000001">
    <property type="protein sequence ID" value="MCD1654207.1"/>
    <property type="molecule type" value="Genomic_DNA"/>
</dbReference>
<dbReference type="PANTHER" id="PTHR32071:SF112">
    <property type="entry name" value="REGULATORY PROTEIN"/>
    <property type="match status" value="1"/>
</dbReference>
<dbReference type="Proteomes" id="UP001198163">
    <property type="component" value="Unassembled WGS sequence"/>
</dbReference>
<dbReference type="Gene3D" id="3.40.50.300">
    <property type="entry name" value="P-loop containing nucleotide triphosphate hydrolases"/>
    <property type="match status" value="1"/>
</dbReference>
<name>A0AAE3JHR1_9SPIR</name>
<protein>
    <submittedName>
        <fullName evidence="4">Sigma 54-interacting transcriptional regulator</fullName>
    </submittedName>
</protein>